<feature type="transmembrane region" description="Helical" evidence="1">
    <location>
        <begin position="30"/>
        <end position="57"/>
    </location>
</feature>
<organism evidence="2 3">
    <name type="scientific">Halosimplex carlsbadense 2-9-1</name>
    <dbReference type="NCBI Taxonomy" id="797114"/>
    <lineage>
        <taxon>Archaea</taxon>
        <taxon>Methanobacteriati</taxon>
        <taxon>Methanobacteriota</taxon>
        <taxon>Stenosarchaea group</taxon>
        <taxon>Halobacteria</taxon>
        <taxon>Halobacteriales</taxon>
        <taxon>Haloarculaceae</taxon>
        <taxon>Halosimplex</taxon>
    </lineage>
</organism>
<dbReference type="EMBL" id="AOIU01000033">
    <property type="protein sequence ID" value="ELZ23491.1"/>
    <property type="molecule type" value="Genomic_DNA"/>
</dbReference>
<keyword evidence="1" id="KW-1133">Transmembrane helix</keyword>
<dbReference type="AlphaFoldDB" id="M0CJU1"/>
<name>M0CJU1_9EURY</name>
<keyword evidence="1" id="KW-0812">Transmembrane</keyword>
<proteinExistence type="predicted"/>
<sequence>MTAPYSLRTLAAPELRRDTVERFGMLGMGALAAGTGTAVGSALAVALGVVGILAGIVSLKEIDERARELENA</sequence>
<evidence type="ECO:0000313" key="3">
    <source>
        <dbReference type="Proteomes" id="UP000011626"/>
    </source>
</evidence>
<evidence type="ECO:0000313" key="2">
    <source>
        <dbReference type="EMBL" id="ELZ23491.1"/>
    </source>
</evidence>
<gene>
    <name evidence="2" type="ORF">C475_14498</name>
</gene>
<comment type="caution">
    <text evidence="2">The sequence shown here is derived from an EMBL/GenBank/DDBJ whole genome shotgun (WGS) entry which is preliminary data.</text>
</comment>
<dbReference type="STRING" id="797114.C475_14498"/>
<dbReference type="RefSeq" id="WP_006884570.1">
    <property type="nucleotide sequence ID" value="NZ_AOIU01000033.1"/>
</dbReference>
<keyword evidence="3" id="KW-1185">Reference proteome</keyword>
<dbReference type="Proteomes" id="UP000011626">
    <property type="component" value="Unassembled WGS sequence"/>
</dbReference>
<keyword evidence="1" id="KW-0472">Membrane</keyword>
<protein>
    <submittedName>
        <fullName evidence="2">Uncharacterized protein</fullName>
    </submittedName>
</protein>
<accession>M0CJU1</accession>
<reference evidence="2 3" key="1">
    <citation type="journal article" date="2014" name="PLoS Genet.">
        <title>Phylogenetically driven sequencing of extremely halophilic archaea reveals strategies for static and dynamic osmo-response.</title>
        <authorList>
            <person name="Becker E.A."/>
            <person name="Seitzer P.M."/>
            <person name="Tritt A."/>
            <person name="Larsen D."/>
            <person name="Krusor M."/>
            <person name="Yao A.I."/>
            <person name="Wu D."/>
            <person name="Madern D."/>
            <person name="Eisen J.A."/>
            <person name="Darling A.E."/>
            <person name="Facciotti M.T."/>
        </authorList>
    </citation>
    <scope>NUCLEOTIDE SEQUENCE [LARGE SCALE GENOMIC DNA]</scope>
    <source>
        <strain evidence="2 3">2-9-1</strain>
    </source>
</reference>
<evidence type="ECO:0000256" key="1">
    <source>
        <dbReference type="SAM" id="Phobius"/>
    </source>
</evidence>